<organism evidence="1 2">
    <name type="scientific">Microtetraspora glauca</name>
    <dbReference type="NCBI Taxonomy" id="1996"/>
    <lineage>
        <taxon>Bacteria</taxon>
        <taxon>Bacillati</taxon>
        <taxon>Actinomycetota</taxon>
        <taxon>Actinomycetes</taxon>
        <taxon>Streptosporangiales</taxon>
        <taxon>Streptosporangiaceae</taxon>
        <taxon>Microtetraspora</taxon>
    </lineage>
</organism>
<evidence type="ECO:0000313" key="1">
    <source>
        <dbReference type="EMBL" id="MEV0969469.1"/>
    </source>
</evidence>
<dbReference type="RefSeq" id="WP_358132395.1">
    <property type="nucleotide sequence ID" value="NZ_JBFALK010000005.1"/>
</dbReference>
<evidence type="ECO:0008006" key="3">
    <source>
        <dbReference type="Google" id="ProtNLM"/>
    </source>
</evidence>
<reference evidence="1 2" key="1">
    <citation type="submission" date="2024-06" db="EMBL/GenBank/DDBJ databases">
        <title>The Natural Products Discovery Center: Release of the First 8490 Sequenced Strains for Exploring Actinobacteria Biosynthetic Diversity.</title>
        <authorList>
            <person name="Kalkreuter E."/>
            <person name="Kautsar S.A."/>
            <person name="Yang D."/>
            <person name="Bader C.D."/>
            <person name="Teijaro C.N."/>
            <person name="Fluegel L."/>
            <person name="Davis C.M."/>
            <person name="Simpson J.R."/>
            <person name="Lauterbach L."/>
            <person name="Steele A.D."/>
            <person name="Gui C."/>
            <person name="Meng S."/>
            <person name="Li G."/>
            <person name="Viehrig K."/>
            <person name="Ye F."/>
            <person name="Su P."/>
            <person name="Kiefer A.F."/>
            <person name="Nichols A."/>
            <person name="Cepeda A.J."/>
            <person name="Yan W."/>
            <person name="Fan B."/>
            <person name="Jiang Y."/>
            <person name="Adhikari A."/>
            <person name="Zheng C.-J."/>
            <person name="Schuster L."/>
            <person name="Cowan T.M."/>
            <person name="Smanski M.J."/>
            <person name="Chevrette M.G."/>
            <person name="De Carvalho L.P.S."/>
            <person name="Shen B."/>
        </authorList>
    </citation>
    <scope>NUCLEOTIDE SEQUENCE [LARGE SCALE GENOMIC DNA]</scope>
    <source>
        <strain evidence="1 2">NPDC050100</strain>
    </source>
</reference>
<proteinExistence type="predicted"/>
<protein>
    <recommendedName>
        <fullName evidence="3">PE domain-containing protein</fullName>
    </recommendedName>
</protein>
<dbReference type="Proteomes" id="UP001551675">
    <property type="component" value="Unassembled WGS sequence"/>
</dbReference>
<sequence>MTANLDDMVPNPRKQELLRALEKVRMHARQLEAALDPPHATFTGKAVWVGPKAREFADELAQRRARLRSLIQRIVSDLEAEFMATPEHIRRSPAAH</sequence>
<name>A0ABV3GCV3_MICGL</name>
<comment type="caution">
    <text evidence="1">The sequence shown here is derived from an EMBL/GenBank/DDBJ whole genome shotgun (WGS) entry which is preliminary data.</text>
</comment>
<accession>A0ABV3GCV3</accession>
<keyword evidence="2" id="KW-1185">Reference proteome</keyword>
<gene>
    <name evidence="1" type="ORF">AB0I59_12600</name>
</gene>
<evidence type="ECO:0000313" key="2">
    <source>
        <dbReference type="Proteomes" id="UP001551675"/>
    </source>
</evidence>
<dbReference type="EMBL" id="JBFALK010000005">
    <property type="protein sequence ID" value="MEV0969469.1"/>
    <property type="molecule type" value="Genomic_DNA"/>
</dbReference>